<dbReference type="GO" id="GO:0004402">
    <property type="term" value="F:histone acetyltransferase activity"/>
    <property type="evidence" value="ECO:0007669"/>
    <property type="project" value="InterPro"/>
</dbReference>
<keyword evidence="3" id="KW-1185">Reference proteome</keyword>
<accession>A0AA35YTI0</accession>
<evidence type="ECO:0000259" key="1">
    <source>
        <dbReference type="PROSITE" id="PS51727"/>
    </source>
</evidence>
<reference evidence="2" key="1">
    <citation type="submission" date="2023-04" db="EMBL/GenBank/DDBJ databases">
        <authorList>
            <person name="Vijverberg K."/>
            <person name="Xiong W."/>
            <person name="Schranz E."/>
        </authorList>
    </citation>
    <scope>NUCLEOTIDE SEQUENCE</scope>
</reference>
<evidence type="ECO:0000313" key="3">
    <source>
        <dbReference type="Proteomes" id="UP001177003"/>
    </source>
</evidence>
<sequence length="129" mass="15155">MNEAYQPPWFEEIKGILRILSGHHVYESLAQVNQEIVEHIFRTFYWNQVREPKSKGSINDRVVYIRAVITSSGLARLESAFYFMEERLERVRLYGKTYDEVPGAEALVVRVVSSVDKKLEVKQQFLEIF</sequence>
<proteinExistence type="predicted"/>
<dbReference type="InterPro" id="IPR031162">
    <property type="entry name" value="CBP_P300_HAT"/>
</dbReference>
<organism evidence="2 3">
    <name type="scientific">Lactuca saligna</name>
    <name type="common">Willowleaf lettuce</name>
    <dbReference type="NCBI Taxonomy" id="75948"/>
    <lineage>
        <taxon>Eukaryota</taxon>
        <taxon>Viridiplantae</taxon>
        <taxon>Streptophyta</taxon>
        <taxon>Embryophyta</taxon>
        <taxon>Tracheophyta</taxon>
        <taxon>Spermatophyta</taxon>
        <taxon>Magnoliopsida</taxon>
        <taxon>eudicotyledons</taxon>
        <taxon>Gunneridae</taxon>
        <taxon>Pentapetalae</taxon>
        <taxon>asterids</taxon>
        <taxon>campanulids</taxon>
        <taxon>Asterales</taxon>
        <taxon>Asteraceae</taxon>
        <taxon>Cichorioideae</taxon>
        <taxon>Cichorieae</taxon>
        <taxon>Lactucinae</taxon>
        <taxon>Lactuca</taxon>
    </lineage>
</organism>
<dbReference type="PROSITE" id="PS51727">
    <property type="entry name" value="CBP_P300_HAT"/>
    <property type="match status" value="1"/>
</dbReference>
<dbReference type="AlphaFoldDB" id="A0AA35YTI0"/>
<feature type="domain" description="CBP/p300-type HAT" evidence="1">
    <location>
        <begin position="69"/>
        <end position="129"/>
    </location>
</feature>
<name>A0AA35YTI0_LACSI</name>
<evidence type="ECO:0000313" key="2">
    <source>
        <dbReference type="EMBL" id="CAI9279841.1"/>
    </source>
</evidence>
<dbReference type="Proteomes" id="UP001177003">
    <property type="component" value="Chromosome 4"/>
</dbReference>
<dbReference type="EMBL" id="OX465080">
    <property type="protein sequence ID" value="CAI9279841.1"/>
    <property type="molecule type" value="Genomic_DNA"/>
</dbReference>
<protein>
    <recommendedName>
        <fullName evidence="1">CBP/p300-type HAT domain-containing protein</fullName>
    </recommendedName>
</protein>
<gene>
    <name evidence="2" type="ORF">LSALG_LOCUS19617</name>
</gene>